<dbReference type="RefSeq" id="WP_062535820.1">
    <property type="nucleotide sequence ID" value="NZ_DF970175.1"/>
</dbReference>
<protein>
    <submittedName>
        <fullName evidence="3">Transmembrane protein</fullName>
    </submittedName>
</protein>
<dbReference type="AlphaFoldDB" id="A0A0K8QLM8"/>
<dbReference type="GO" id="GO:0005886">
    <property type="term" value="C:plasma membrane"/>
    <property type="evidence" value="ECO:0007669"/>
    <property type="project" value="TreeGrafter"/>
</dbReference>
<evidence type="ECO:0000313" key="2">
    <source>
        <dbReference type="EMBL" id="GAN45033.1"/>
    </source>
</evidence>
<keyword evidence="1" id="KW-0472">Membrane</keyword>
<keyword evidence="4" id="KW-1185">Reference proteome</keyword>
<gene>
    <name evidence="2" type="ORF">MBSD_1572</name>
    <name evidence="3" type="ORF">MBSD_n1050</name>
</gene>
<feature type="transmembrane region" description="Helical" evidence="1">
    <location>
        <begin position="144"/>
        <end position="162"/>
    </location>
</feature>
<proteinExistence type="predicted"/>
<dbReference type="Proteomes" id="UP000253740">
    <property type="component" value="Unassembled WGS sequence"/>
</dbReference>
<sequence>MATKLVAALLALVLVSAVADIARYRDYGWFRAWLGRLESVRGPLRAVLAVLLPVLLCALLMLGLQHVLFGLGGLAFALLVLVYALGPRELERDIDAVLHAPDRPQREAAAQALRADETGAPLAFDAPSLVEAAVLSALKRRFGVLLWFFVLGPAGALLYRLTRLAAGSDAPLDEAGRGFARRAASVLDWIPAHLMALAMALAADFDAVVGAWRAWHAEPGRSPWEFESGFLGAIARAGVDADVVAGDGYAHDTHDPLGELEDARHMLLRVLVVWLAVVAVIVLAGWFA</sequence>
<feature type="transmembrane region" description="Helical" evidence="1">
    <location>
        <begin position="266"/>
        <end position="287"/>
    </location>
</feature>
<accession>A0A0K8QLM8</accession>
<dbReference type="HOGENOM" id="CLU_054212_2_1_6"/>
<keyword evidence="1 3" id="KW-0812">Transmembrane</keyword>
<feature type="transmembrane region" description="Helical" evidence="1">
    <location>
        <begin position="43"/>
        <end position="62"/>
    </location>
</feature>
<dbReference type="GO" id="GO:0046677">
    <property type="term" value="P:response to antibiotic"/>
    <property type="evidence" value="ECO:0007669"/>
    <property type="project" value="TreeGrafter"/>
</dbReference>
<dbReference type="EMBL" id="DF970175">
    <property type="protein sequence ID" value="GAP65759.1"/>
    <property type="molecule type" value="Genomic_DNA"/>
</dbReference>
<dbReference type="EMBL" id="DF952379">
    <property type="protein sequence ID" value="GAN45033.1"/>
    <property type="molecule type" value="Genomic_DNA"/>
</dbReference>
<evidence type="ECO:0000313" key="4">
    <source>
        <dbReference type="Proteomes" id="UP000253740"/>
    </source>
</evidence>
<name>A0A0K8QLM8_9GAMM</name>
<evidence type="ECO:0000313" key="3">
    <source>
        <dbReference type="EMBL" id="GAP65759.1"/>
    </source>
</evidence>
<dbReference type="STRING" id="1475481.GCA_000953855_01070"/>
<dbReference type="OrthoDB" id="9811967at2"/>
<reference evidence="3" key="2">
    <citation type="submission" date="2015-08" db="EMBL/GenBank/DDBJ databases">
        <title>Complete DNA Sequence of Pseudomonas syringae pv. actinidiae, the Causal Agent of Kiwifruit Canker Disease.</title>
        <authorList>
            <person name="Rikkerink E.H.A."/>
            <person name="Fineran P.C."/>
        </authorList>
    </citation>
    <scope>NUCLEOTIDE SEQUENCE</scope>
    <source>
        <strain evidence="3">SkMP5</strain>
    </source>
</reference>
<dbReference type="PANTHER" id="PTHR38684">
    <property type="entry name" value="PROTEIN AMPE"/>
    <property type="match status" value="1"/>
</dbReference>
<dbReference type="PANTHER" id="PTHR38684:SF1">
    <property type="entry name" value="PROTEIN AMPE"/>
    <property type="match status" value="1"/>
</dbReference>
<keyword evidence="1" id="KW-1133">Transmembrane helix</keyword>
<dbReference type="InterPro" id="IPR052966">
    <property type="entry name" value="Beta-lactamase_Reg"/>
</dbReference>
<feature type="transmembrane region" description="Helical" evidence="1">
    <location>
        <begin position="67"/>
        <end position="86"/>
    </location>
</feature>
<reference evidence="2" key="1">
    <citation type="submission" date="2015-03" db="EMBL/GenBank/DDBJ databases">
        <title>Draft genome sequence of Mizugakiibacter sediminis skMP5.</title>
        <authorList>
            <person name="Watanabe T."/>
            <person name="Kojima H."/>
            <person name="Fukui M."/>
        </authorList>
    </citation>
    <scope>NUCLEOTIDE SEQUENCE</scope>
    <source>
        <strain evidence="2">SkMP5</strain>
    </source>
</reference>
<evidence type="ECO:0000256" key="1">
    <source>
        <dbReference type="SAM" id="Phobius"/>
    </source>
</evidence>
<organism evidence="3">
    <name type="scientific">Mizugakiibacter sediminis</name>
    <dbReference type="NCBI Taxonomy" id="1475481"/>
    <lineage>
        <taxon>Bacteria</taxon>
        <taxon>Pseudomonadati</taxon>
        <taxon>Pseudomonadota</taxon>
        <taxon>Gammaproteobacteria</taxon>
        <taxon>Lysobacterales</taxon>
        <taxon>Rhodanobacteraceae</taxon>
        <taxon>Mizugakiibacter</taxon>
    </lineage>
</organism>